<dbReference type="RefSeq" id="XP_001732670.1">
    <property type="nucleotide sequence ID" value="XM_001732618.1"/>
</dbReference>
<organism evidence="3 4">
    <name type="scientific">Malassezia globosa (strain ATCC MYA-4612 / CBS 7966)</name>
    <name type="common">Dandruff-associated fungus</name>
    <dbReference type="NCBI Taxonomy" id="425265"/>
    <lineage>
        <taxon>Eukaryota</taxon>
        <taxon>Fungi</taxon>
        <taxon>Dikarya</taxon>
        <taxon>Basidiomycota</taxon>
        <taxon>Ustilaginomycotina</taxon>
        <taxon>Malasseziomycetes</taxon>
        <taxon>Malasseziales</taxon>
        <taxon>Malasseziaceae</taxon>
        <taxon>Malassezia</taxon>
    </lineage>
</organism>
<feature type="compositionally biased region" description="Pro residues" evidence="1">
    <location>
        <begin position="385"/>
        <end position="395"/>
    </location>
</feature>
<dbReference type="Proteomes" id="UP000008837">
    <property type="component" value="Unassembled WGS sequence"/>
</dbReference>
<dbReference type="OMA" id="TPNFFTR"/>
<dbReference type="PANTHER" id="PTHR12436:SF3">
    <property type="entry name" value="GERMINAL-CENTER ASSOCIATED NUCLEAR PROTEIN"/>
    <property type="match status" value="1"/>
</dbReference>
<evidence type="ECO:0000256" key="1">
    <source>
        <dbReference type="SAM" id="MobiDB-lite"/>
    </source>
</evidence>
<dbReference type="VEuPathDB" id="FungiDB:MGL_0445"/>
<evidence type="ECO:0000313" key="3">
    <source>
        <dbReference type="EMBL" id="EDP45456.1"/>
    </source>
</evidence>
<proteinExistence type="predicted"/>
<dbReference type="Pfam" id="PF03399">
    <property type="entry name" value="SAC3_GANP"/>
    <property type="match status" value="1"/>
</dbReference>
<gene>
    <name evidence="3" type="ORF">MGL_0445</name>
</gene>
<dbReference type="GO" id="GO:0006406">
    <property type="term" value="P:mRNA export from nucleus"/>
    <property type="evidence" value="ECO:0007669"/>
    <property type="project" value="TreeGrafter"/>
</dbReference>
<protein>
    <recommendedName>
        <fullName evidence="2">SAC3/GANP/THP3 conserved domain-containing protein</fullName>
    </recommendedName>
</protein>
<dbReference type="GeneID" id="5856976"/>
<keyword evidence="4" id="KW-1185">Reference proteome</keyword>
<feature type="compositionally biased region" description="Low complexity" evidence="1">
    <location>
        <begin position="475"/>
        <end position="498"/>
    </location>
</feature>
<dbReference type="InterPro" id="IPR045107">
    <property type="entry name" value="SAC3/GANP/THP3"/>
</dbReference>
<accession>A8PTL8</accession>
<evidence type="ECO:0000313" key="4">
    <source>
        <dbReference type="Proteomes" id="UP000008837"/>
    </source>
</evidence>
<dbReference type="GO" id="GO:0005737">
    <property type="term" value="C:cytoplasm"/>
    <property type="evidence" value="ECO:0007669"/>
    <property type="project" value="TreeGrafter"/>
</dbReference>
<name>A8PTL8_MALGO</name>
<reference evidence="3 4" key="1">
    <citation type="journal article" date="2007" name="Proc. Natl. Acad. Sci. U.S.A.">
        <title>Dandruff-associated Malassezia genomes reveal convergent and divergent virulence traits shared with plant and human fungal pathogens.</title>
        <authorList>
            <person name="Xu J."/>
            <person name="Saunders C.W."/>
            <person name="Hu P."/>
            <person name="Grant R.A."/>
            <person name="Boekhout T."/>
            <person name="Kuramae E.E."/>
            <person name="Kronstad J.W."/>
            <person name="Deangelis Y.M."/>
            <person name="Reeder N.L."/>
            <person name="Johnstone K.R."/>
            <person name="Leland M."/>
            <person name="Fieno A.M."/>
            <person name="Begley W.M."/>
            <person name="Sun Y."/>
            <person name="Lacey M.P."/>
            <person name="Chaudhary T."/>
            <person name="Keough T."/>
            <person name="Chu L."/>
            <person name="Sears R."/>
            <person name="Yuan B."/>
            <person name="Dawson T.L.Jr."/>
        </authorList>
    </citation>
    <scope>NUCLEOTIDE SEQUENCE [LARGE SCALE GENOMIC DNA]</scope>
    <source>
        <strain evidence="4">ATCC MYA-4612 / CBS 7966</strain>
    </source>
</reference>
<dbReference type="STRING" id="425265.A8PTL8"/>
<dbReference type="GO" id="GO:0070390">
    <property type="term" value="C:transcription export complex 2"/>
    <property type="evidence" value="ECO:0007669"/>
    <property type="project" value="TreeGrafter"/>
</dbReference>
<feature type="region of interest" description="Disordered" evidence="1">
    <location>
        <begin position="380"/>
        <end position="400"/>
    </location>
</feature>
<feature type="region of interest" description="Disordered" evidence="1">
    <location>
        <begin position="440"/>
        <end position="569"/>
    </location>
</feature>
<dbReference type="AlphaFoldDB" id="A8PTL8"/>
<dbReference type="KEGG" id="mgl:MGL_0445"/>
<dbReference type="EMBL" id="AAYY01000001">
    <property type="protein sequence ID" value="EDP45456.1"/>
    <property type="molecule type" value="Genomic_DNA"/>
</dbReference>
<dbReference type="InParanoid" id="A8PTL8"/>
<dbReference type="OrthoDB" id="264795at2759"/>
<feature type="compositionally biased region" description="Polar residues" evidence="1">
    <location>
        <begin position="459"/>
        <end position="471"/>
    </location>
</feature>
<feature type="region of interest" description="Disordered" evidence="1">
    <location>
        <begin position="1064"/>
        <end position="1089"/>
    </location>
</feature>
<dbReference type="PANTHER" id="PTHR12436">
    <property type="entry name" value="80 KDA MCM3-ASSOCIATED PROTEIN"/>
    <property type="match status" value="1"/>
</dbReference>
<sequence>MAEGVLPDPARPDHLQNATKLVGTCMDMCPEYERLEREVQKELDRFEMAPGTTSADPRLAVKIYRRPAAGRELPLPEDVRPPAVLQRTLDYLINELLPSDPRDTHFAAVQPFMWNTTRAIRQDFIVQGDRGSIAIACHERIARYHILCLHWKGGEGAEAWSEQQELEQLRKTLRSLMEYYDDQRAVGQTYENEPEFRAYNLLLHARDPEALREVELLPTPVFLAEPLQWALEFRSCIQRSNLLEKRGTPGNTEATPNFFTRAFRSVALPQVSYLMACLAENLFTGIRIGAIKALARAYLPQHHGLPIKFLTRILGMDRDADTTRLLRMLNVEVYEAEAVAKVNRALVLDEDKSFASPFSHTLVETKRGMATCQAIIDGKQALSQPPQPPPPPPVQLPSANLNSLHSFASTSAAPPPKAAATLGAGTPTSLSMFSMPTPKGATVAAGASPSISDGPKPLFSTTSVPSLTTPQRRVFPPTSTPAPSFTFTSPSMPTMSAPPATPTPEQAMSSSAVLSSSTRPDSDIRVPSIPTSGGAPPEQRHASASIPHEPQKSTSLSPQPQPAPPKPRRAVLPQAQLIERLTKSACDKAMRTAVQEVAHSALTAECTRRRQLMRASLLDTVSTRLWQRLQAQPVASQLRAASMDAVARVHRERTMLHTAWIHWRAIYAKVIERKSHAQRLMYLRSQLPQRVREPSAIEGSMTSSTYAQRLSDTERQAAFSKALDRSSRLWECGSMSSAIVERVEWLCDESHECPASWTAAIYAHSESASSRWLRHKLALDHHAQNEYVLQNGRTVVRILDGHLVHVHSPQLVMANGFDQVPSATEPGAALIVIAWSQVEAQAIRRTCKSASWTSMQVLVLDQPQISPDTLLVQALETAIPSLVTTMEQEPVLRTAIQPFWDAWLETCEAMEELLRHTSTSCELAYDAFCALTSLANALLCSIQADAIQGESSYLPYPPRHMGTSVSDTLLMLAIRQLDMLVWIDTGALALLRARVMEHTTSGVFHVARYMQALMSVALTWTWDASAHTPKARADDVARFQQMSSDALTYVASRLPTSTYPRQLESADAHTSLKRPLTPPPTHVSKRIRDDEPSIRLRQLLAQSATLLRTPSE</sequence>
<feature type="domain" description="SAC3/GANP/THP3 conserved" evidence="2">
    <location>
        <begin position="28"/>
        <end position="334"/>
    </location>
</feature>
<dbReference type="Gene3D" id="1.25.40.990">
    <property type="match status" value="1"/>
</dbReference>
<comment type="caution">
    <text evidence="3">The sequence shown here is derived from an EMBL/GenBank/DDBJ whole genome shotgun (WGS) entry which is preliminary data.</text>
</comment>
<dbReference type="InterPro" id="IPR005062">
    <property type="entry name" value="SAC3/GANP/THP3_conserved"/>
</dbReference>
<evidence type="ECO:0000259" key="2">
    <source>
        <dbReference type="Pfam" id="PF03399"/>
    </source>
</evidence>